<comment type="caution">
    <text evidence="1">The sequence shown here is derived from an EMBL/GenBank/DDBJ whole genome shotgun (WGS) entry which is preliminary data.</text>
</comment>
<sequence length="545" mass="63454">MDYLKFEDYITNYENLNSNEWITLYENVKSTSNGFKHDIFAFCALVNDDDEFIKEYLNDFEWGFSPDSFGHSYFEHVSRNIGNGKFEDEIFFVPGNESGDFEYLVAFRSFNRKYAVQVEINPKLIWYNNIVKIGDNYIDPNTDEIIIKISDNKIEVLTKYLKDFLCAYNKICVITFDHRRFALIDKKISGAQKTFSNNTSFFLYSINSYDYSDYNVLASIIGKSIIKPYKECHHKSLQYLVGDKEYSEFIYGIDIETGNLMKYTCDESKLANYFGANPEAPHFLTPIFFNKSVLNKYKTDTANYVISDGYIKYLDEWNLPFTINEEDKVVVWLGDLGRIPFDEQKHWSTENIPPKGAIEENFWKQQMESVFVDKILPEKWLFTLIGKLNEKFNDKYGAIIFNPLSEADNSIYSAFVTPVVNTVDEYKEYVIQFCKITCESINKKMVQKFVQEEKLKDAQGQALGSIGQLDVLFKELGITTGDNLINSLKLLYNSRNKLSGHTASLKAYNKLWKREENYSPNWIMDSKILLNSVNDSLNELIEELE</sequence>
<dbReference type="RefSeq" id="WP_089609083.1">
    <property type="nucleotide sequence ID" value="NZ_CP022121.1"/>
</dbReference>
<accession>A0ABT1Y8R0</accession>
<dbReference type="Proteomes" id="UP001524944">
    <property type="component" value="Unassembled WGS sequence"/>
</dbReference>
<evidence type="ECO:0000313" key="2">
    <source>
        <dbReference type="Proteomes" id="UP001524944"/>
    </source>
</evidence>
<evidence type="ECO:0000313" key="1">
    <source>
        <dbReference type="EMBL" id="MCR6547257.1"/>
    </source>
</evidence>
<protein>
    <submittedName>
        <fullName evidence="1">Uncharacterized protein</fullName>
    </submittedName>
</protein>
<reference evidence="1 2" key="1">
    <citation type="submission" date="2022-08" db="EMBL/GenBank/DDBJ databases">
        <title>Proteogenomics of the novel Dehalobacterium formicoaceticum strain EZ94 highlights a key role of methyltransferases during anaerobic dichloromethane degradation.</title>
        <authorList>
            <person name="Wasmund K."/>
        </authorList>
    </citation>
    <scope>NUCLEOTIDE SEQUENCE [LARGE SCALE GENOMIC DNA]</scope>
    <source>
        <strain evidence="1 2">EZ94</strain>
    </source>
</reference>
<dbReference type="EMBL" id="JANPWE010000019">
    <property type="protein sequence ID" value="MCR6547257.1"/>
    <property type="molecule type" value="Genomic_DNA"/>
</dbReference>
<proteinExistence type="predicted"/>
<keyword evidence="2" id="KW-1185">Reference proteome</keyword>
<organism evidence="1 2">
    <name type="scientific">Dehalobacterium formicoaceticum</name>
    <dbReference type="NCBI Taxonomy" id="51515"/>
    <lineage>
        <taxon>Bacteria</taxon>
        <taxon>Bacillati</taxon>
        <taxon>Bacillota</taxon>
        <taxon>Clostridia</taxon>
        <taxon>Eubacteriales</taxon>
        <taxon>Peptococcaceae</taxon>
        <taxon>Dehalobacterium</taxon>
    </lineage>
</organism>
<name>A0ABT1Y8R0_9FIRM</name>
<gene>
    <name evidence="1" type="ORF">NVS47_17360</name>
</gene>